<dbReference type="AlphaFoldDB" id="A0A427Y6K1"/>
<comment type="caution">
    <text evidence="1">The sequence shown here is derived from an EMBL/GenBank/DDBJ whole genome shotgun (WGS) entry which is preliminary data.</text>
</comment>
<dbReference type="InterPro" id="IPR036844">
    <property type="entry name" value="Hint_dom_sf"/>
</dbReference>
<protein>
    <submittedName>
        <fullName evidence="1">Uncharacterized protein</fullName>
    </submittedName>
</protein>
<reference evidence="1 2" key="1">
    <citation type="submission" date="2018-11" db="EMBL/GenBank/DDBJ databases">
        <title>Genome sequence of Apiotrichum porosum DSM 27194.</title>
        <authorList>
            <person name="Aliyu H."/>
            <person name="Gorte O."/>
            <person name="Ochsenreither K."/>
        </authorList>
    </citation>
    <scope>NUCLEOTIDE SEQUENCE [LARGE SCALE GENOMIC DNA]</scope>
    <source>
        <strain evidence="1 2">DSM 27194</strain>
    </source>
</reference>
<dbReference type="GeneID" id="39589500"/>
<organism evidence="1 2">
    <name type="scientific">Apiotrichum porosum</name>
    <dbReference type="NCBI Taxonomy" id="105984"/>
    <lineage>
        <taxon>Eukaryota</taxon>
        <taxon>Fungi</taxon>
        <taxon>Dikarya</taxon>
        <taxon>Basidiomycota</taxon>
        <taxon>Agaricomycotina</taxon>
        <taxon>Tremellomycetes</taxon>
        <taxon>Trichosporonales</taxon>
        <taxon>Trichosporonaceae</taxon>
        <taxon>Apiotrichum</taxon>
    </lineage>
</organism>
<dbReference type="EMBL" id="RSCE01000002">
    <property type="protein sequence ID" value="RSH86686.1"/>
    <property type="molecule type" value="Genomic_DNA"/>
</dbReference>
<dbReference type="Gene3D" id="2.170.16.10">
    <property type="entry name" value="Hedgehog/Intein (Hint) domain"/>
    <property type="match status" value="1"/>
</dbReference>
<keyword evidence="2" id="KW-1185">Reference proteome</keyword>
<accession>A0A427Y6K1</accession>
<evidence type="ECO:0000313" key="1">
    <source>
        <dbReference type="EMBL" id="RSH86686.1"/>
    </source>
</evidence>
<sequence>MTRSFKGNNVTAGAQATTGIRAPGAAYASSTLVTTAEGKVVEIGSVRRGDRLLGPDGSSCEVLDVTSGTGSPTTTLSMVRVPYSHTAAMLVKHSGVDEQIITERLNSLLGGGEFPTEPLSQPEAGDVPEDRAVHDVQSFVDAIKHGVAWMLELNGVMNVCVGPKAYSVKIRVFNDDLSRSTRLVYFSFDQTFTGQSAGGHKTTWYASKEAAYDAAVTFARAHQDSGITLGNLTTRWQIERSDMDKPMRYSRVDAAIPGMNLMQCGQSDPYLFVQAYKRYNFVGPVTLDYLELAAYLAMPPNEQKLWRVARAGAMDFPDKDDPPTPPVLWPVAGRWFTQVNSHLKLR</sequence>
<dbReference type="Proteomes" id="UP000279236">
    <property type="component" value="Unassembled WGS sequence"/>
</dbReference>
<proteinExistence type="predicted"/>
<gene>
    <name evidence="1" type="ORF">EHS24_004957</name>
</gene>
<evidence type="ECO:0000313" key="2">
    <source>
        <dbReference type="Proteomes" id="UP000279236"/>
    </source>
</evidence>
<dbReference type="RefSeq" id="XP_028479471.1">
    <property type="nucleotide sequence ID" value="XM_028620499.1"/>
</dbReference>
<name>A0A427Y6K1_9TREE</name>
<dbReference type="SUPFAM" id="SSF51294">
    <property type="entry name" value="Hedgehog/intein (Hint) domain"/>
    <property type="match status" value="1"/>
</dbReference>